<feature type="transmembrane region" description="Helical" evidence="1">
    <location>
        <begin position="40"/>
        <end position="62"/>
    </location>
</feature>
<keyword evidence="3" id="KW-1185">Reference proteome</keyword>
<feature type="transmembrane region" description="Helical" evidence="1">
    <location>
        <begin position="120"/>
        <end position="141"/>
    </location>
</feature>
<dbReference type="Proteomes" id="UP001199260">
    <property type="component" value="Unassembled WGS sequence"/>
</dbReference>
<feature type="transmembrane region" description="Helical" evidence="1">
    <location>
        <begin position="12"/>
        <end position="34"/>
    </location>
</feature>
<name>A0AAW4XUI0_9BURK</name>
<evidence type="ECO:0000313" key="2">
    <source>
        <dbReference type="EMBL" id="MCD2165263.1"/>
    </source>
</evidence>
<evidence type="ECO:0000256" key="1">
    <source>
        <dbReference type="SAM" id="Phobius"/>
    </source>
</evidence>
<proteinExistence type="predicted"/>
<sequence>MGGKNKRKQQRGHVALLLLGGLVLLALGVLLFWLWLPLLIAVAAGGLVFVLLSQVGRIGWMLEGRRALRDPGLLMEDGRLRTPVWLPFYAMLAALVATACGWMVLFLLPDSLHPAEMVQMGTGLAGALVVLVAVWLLGQLSTGWSLLRQGQAWNARRMSPEWWVWAAIAFVPAMLAIGLLAPDRAGLQAWGLQWRGYDSQPLRIQLAPASHPEQARLRDAALLELVQPLLVQGSRRIRASMRSRHGTSHWTAALPARYRLQGDVLDIQLAGRLDPEGLQRYAQQLQQLGAGDPSALRWLVAAQCLPAPSAIAALSAAARRAQWAQMQACAQQRSQALQALGAQLQGQILQVELLPPAHYRPWPQRGGWQAVALPSGQEALNELPLLAH</sequence>
<evidence type="ECO:0008006" key="4">
    <source>
        <dbReference type="Google" id="ProtNLM"/>
    </source>
</evidence>
<reference evidence="2 3" key="1">
    <citation type="submission" date="2021-11" db="EMBL/GenBank/DDBJ databases">
        <title>Genome sequence.</title>
        <authorList>
            <person name="Sun Q."/>
        </authorList>
    </citation>
    <scope>NUCLEOTIDE SEQUENCE [LARGE SCALE GENOMIC DNA]</scope>
    <source>
        <strain evidence="2 3">KCTC 12005</strain>
    </source>
</reference>
<dbReference type="RefSeq" id="WP_230773742.1">
    <property type="nucleotide sequence ID" value="NZ_JAJNCT010000009.1"/>
</dbReference>
<gene>
    <name evidence="2" type="ORF">LPW39_08970</name>
</gene>
<keyword evidence="1" id="KW-0472">Membrane</keyword>
<comment type="caution">
    <text evidence="2">The sequence shown here is derived from an EMBL/GenBank/DDBJ whole genome shotgun (WGS) entry which is preliminary data.</text>
</comment>
<accession>A0AAW4XUI0</accession>
<dbReference type="AlphaFoldDB" id="A0AAW4XUI0"/>
<evidence type="ECO:0000313" key="3">
    <source>
        <dbReference type="Proteomes" id="UP001199260"/>
    </source>
</evidence>
<organism evidence="2 3">
    <name type="scientific">Comamonas koreensis</name>
    <dbReference type="NCBI Taxonomy" id="160825"/>
    <lineage>
        <taxon>Bacteria</taxon>
        <taxon>Pseudomonadati</taxon>
        <taxon>Pseudomonadota</taxon>
        <taxon>Betaproteobacteria</taxon>
        <taxon>Burkholderiales</taxon>
        <taxon>Comamonadaceae</taxon>
        <taxon>Comamonas</taxon>
    </lineage>
</organism>
<feature type="transmembrane region" description="Helical" evidence="1">
    <location>
        <begin position="162"/>
        <end position="181"/>
    </location>
</feature>
<dbReference type="EMBL" id="JAJNCT010000009">
    <property type="protein sequence ID" value="MCD2165263.1"/>
    <property type="molecule type" value="Genomic_DNA"/>
</dbReference>
<feature type="transmembrane region" description="Helical" evidence="1">
    <location>
        <begin position="83"/>
        <end position="108"/>
    </location>
</feature>
<protein>
    <recommendedName>
        <fullName evidence="4">DUF58 domain-containing protein</fullName>
    </recommendedName>
</protein>
<keyword evidence="1" id="KW-0812">Transmembrane</keyword>
<keyword evidence="1" id="KW-1133">Transmembrane helix</keyword>